<dbReference type="Pfam" id="PF01575">
    <property type="entry name" value="MaoC_dehydratas"/>
    <property type="match status" value="1"/>
</dbReference>
<protein>
    <submittedName>
        <fullName evidence="2">MaoC family dehydratase</fullName>
    </submittedName>
</protein>
<dbReference type="CDD" id="cd03450">
    <property type="entry name" value="NodN"/>
    <property type="match status" value="1"/>
</dbReference>
<dbReference type="InterPro" id="IPR002539">
    <property type="entry name" value="MaoC-like_dom"/>
</dbReference>
<accession>A0ABS8G3W1</accession>
<dbReference type="Gene3D" id="3.10.129.10">
    <property type="entry name" value="Hotdog Thioesterase"/>
    <property type="match status" value="1"/>
</dbReference>
<evidence type="ECO:0000313" key="3">
    <source>
        <dbReference type="Proteomes" id="UP001520878"/>
    </source>
</evidence>
<dbReference type="PANTHER" id="PTHR42993:SF1">
    <property type="entry name" value="MAOC-LIKE DEHYDRATASE DOMAIN-CONTAINING PROTEIN"/>
    <property type="match status" value="1"/>
</dbReference>
<reference evidence="2 3" key="1">
    <citation type="submission" date="2021-10" db="EMBL/GenBank/DDBJ databases">
        <title>Draft genome of Aestuariibacter halophilus JC2043.</title>
        <authorList>
            <person name="Emsley S.A."/>
            <person name="Pfannmuller K.M."/>
            <person name="Ushijima B."/>
            <person name="Saw J.H."/>
            <person name="Videau P."/>
        </authorList>
    </citation>
    <scope>NUCLEOTIDE SEQUENCE [LARGE SCALE GENOMIC DNA]</scope>
    <source>
        <strain evidence="2 3">JC2043</strain>
    </source>
</reference>
<proteinExistence type="predicted"/>
<gene>
    <name evidence="2" type="ORF">LJ739_03050</name>
</gene>
<dbReference type="SUPFAM" id="SSF54637">
    <property type="entry name" value="Thioesterase/thiol ester dehydrase-isomerase"/>
    <property type="match status" value="1"/>
</dbReference>
<dbReference type="Proteomes" id="UP001520878">
    <property type="component" value="Unassembled WGS sequence"/>
</dbReference>
<dbReference type="PANTHER" id="PTHR42993">
    <property type="entry name" value="MAOC-LIKE DEHYDRATASE DOMAIN-CONTAINING PROTEIN"/>
    <property type="match status" value="1"/>
</dbReference>
<dbReference type="EMBL" id="JAJEWP010000001">
    <property type="protein sequence ID" value="MCC2615220.1"/>
    <property type="molecule type" value="Genomic_DNA"/>
</dbReference>
<evidence type="ECO:0000313" key="2">
    <source>
        <dbReference type="EMBL" id="MCC2615220.1"/>
    </source>
</evidence>
<keyword evidence="3" id="KW-1185">Reference proteome</keyword>
<dbReference type="InterPro" id="IPR029069">
    <property type="entry name" value="HotDog_dom_sf"/>
</dbReference>
<name>A0ABS8G3W1_9ALTE</name>
<sequence length="151" mass="17397">MTQAIPLLELQPDQPLPPSPWVTIDQAMIDQFAQVTGDHQWIHVDEQRCAKESPLGCTIAHGLLTTALMPGLFYQQVFIDEKRDSVLNYGMDNVRYLEPVRVNDRIRYHSCLKATENKPRGVLFRFTTTVEIDWRDKPAMIGEFLLLRLTT</sequence>
<comment type="caution">
    <text evidence="2">The sequence shown here is derived from an EMBL/GenBank/DDBJ whole genome shotgun (WGS) entry which is preliminary data.</text>
</comment>
<evidence type="ECO:0000259" key="1">
    <source>
        <dbReference type="Pfam" id="PF01575"/>
    </source>
</evidence>
<feature type="domain" description="MaoC-like" evidence="1">
    <location>
        <begin position="11"/>
        <end position="114"/>
    </location>
</feature>
<dbReference type="InterPro" id="IPR039375">
    <property type="entry name" value="NodN-like"/>
</dbReference>
<organism evidence="2 3">
    <name type="scientific">Fluctibacter halophilus</name>
    <dbReference type="NCBI Taxonomy" id="226011"/>
    <lineage>
        <taxon>Bacteria</taxon>
        <taxon>Pseudomonadati</taxon>
        <taxon>Pseudomonadota</taxon>
        <taxon>Gammaproteobacteria</taxon>
        <taxon>Alteromonadales</taxon>
        <taxon>Alteromonadaceae</taxon>
        <taxon>Fluctibacter</taxon>
    </lineage>
</organism>
<dbReference type="RefSeq" id="WP_229157128.1">
    <property type="nucleotide sequence ID" value="NZ_JAJEWP010000001.1"/>
</dbReference>